<name>A0A8S5RDZ3_9VIRU</name>
<evidence type="ECO:0000313" key="1">
    <source>
        <dbReference type="EMBL" id="DAE29188.1"/>
    </source>
</evidence>
<protein>
    <submittedName>
        <fullName evidence="1">Uncharacterized protein</fullName>
    </submittedName>
</protein>
<reference evidence="1" key="1">
    <citation type="journal article" date="2021" name="Proc. Natl. Acad. Sci. U.S.A.">
        <title>A Catalog of Tens of Thousands of Viruses from Human Metagenomes Reveals Hidden Associations with Chronic Diseases.</title>
        <authorList>
            <person name="Tisza M.J."/>
            <person name="Buck C.B."/>
        </authorList>
    </citation>
    <scope>NUCLEOTIDE SEQUENCE</scope>
    <source>
        <strain evidence="1">Ctx9V1</strain>
    </source>
</reference>
<dbReference type="EMBL" id="BK059093">
    <property type="protein sequence ID" value="DAE29188.1"/>
    <property type="molecule type" value="Genomic_DNA"/>
</dbReference>
<proteinExistence type="predicted"/>
<sequence>MNNKVKNEMMNLLTNNNKAYTQGENNTVSDILADI</sequence>
<accession>A0A8S5RDZ3</accession>
<organism evidence="1">
    <name type="scientific">virus sp. ctx9V1</name>
    <dbReference type="NCBI Taxonomy" id="2828001"/>
    <lineage>
        <taxon>Viruses</taxon>
    </lineage>
</organism>